<evidence type="ECO:0000256" key="8">
    <source>
        <dbReference type="SAM" id="Phobius"/>
    </source>
</evidence>
<keyword evidence="10" id="KW-1185">Reference proteome</keyword>
<feature type="transmembrane region" description="Helical" evidence="8">
    <location>
        <begin position="316"/>
        <end position="339"/>
    </location>
</feature>
<organism evidence="9 10">
    <name type="scientific">Leptolinea tardivitalis</name>
    <dbReference type="NCBI Taxonomy" id="229920"/>
    <lineage>
        <taxon>Bacteria</taxon>
        <taxon>Bacillati</taxon>
        <taxon>Chloroflexota</taxon>
        <taxon>Anaerolineae</taxon>
        <taxon>Anaerolineales</taxon>
        <taxon>Anaerolineaceae</taxon>
        <taxon>Leptolinea</taxon>
    </lineage>
</organism>
<dbReference type="Pfam" id="PF01032">
    <property type="entry name" value="FecCD"/>
    <property type="match status" value="1"/>
</dbReference>
<evidence type="ECO:0000256" key="1">
    <source>
        <dbReference type="ARBA" id="ARBA00004651"/>
    </source>
</evidence>
<keyword evidence="6 8" id="KW-1133">Transmembrane helix</keyword>
<accession>A0A0N8GMF2</accession>
<dbReference type="Gene3D" id="1.10.3470.10">
    <property type="entry name" value="ABC transporter involved in vitamin B12 uptake, BtuC"/>
    <property type="match status" value="1"/>
</dbReference>
<feature type="transmembrane region" description="Helical" evidence="8">
    <location>
        <begin position="21"/>
        <end position="40"/>
    </location>
</feature>
<dbReference type="GO" id="GO:0022857">
    <property type="term" value="F:transmembrane transporter activity"/>
    <property type="evidence" value="ECO:0007669"/>
    <property type="project" value="InterPro"/>
</dbReference>
<dbReference type="CDD" id="cd06550">
    <property type="entry name" value="TM_ABC_iron-siderophores_like"/>
    <property type="match status" value="1"/>
</dbReference>
<keyword evidence="5 8" id="KW-0812">Transmembrane</keyword>
<protein>
    <submittedName>
        <fullName evidence="9">ABC transporter permease</fullName>
    </submittedName>
</protein>
<proteinExistence type="inferred from homology"/>
<reference evidence="9 10" key="1">
    <citation type="submission" date="2015-07" db="EMBL/GenBank/DDBJ databases">
        <title>Genome sequence of Leptolinea tardivitalis DSM 16556.</title>
        <authorList>
            <person name="Hemp J."/>
            <person name="Ward L.M."/>
            <person name="Pace L.A."/>
            <person name="Fischer W.W."/>
        </authorList>
    </citation>
    <scope>NUCLEOTIDE SEQUENCE [LARGE SCALE GENOMIC DNA]</scope>
    <source>
        <strain evidence="9 10">YMTK-2</strain>
    </source>
</reference>
<name>A0A0N8GMF2_9CHLR</name>
<evidence type="ECO:0000256" key="4">
    <source>
        <dbReference type="ARBA" id="ARBA00022475"/>
    </source>
</evidence>
<evidence type="ECO:0000256" key="2">
    <source>
        <dbReference type="ARBA" id="ARBA00007935"/>
    </source>
</evidence>
<dbReference type="PANTHER" id="PTHR30472">
    <property type="entry name" value="FERRIC ENTEROBACTIN TRANSPORT SYSTEM PERMEASE PROTEIN"/>
    <property type="match status" value="1"/>
</dbReference>
<evidence type="ECO:0000256" key="6">
    <source>
        <dbReference type="ARBA" id="ARBA00022989"/>
    </source>
</evidence>
<dbReference type="PANTHER" id="PTHR30472:SF70">
    <property type="entry name" value="MOLYBDATE IMPORT SYSTEM PERMEASE PROTEIN MOLB"/>
    <property type="match status" value="1"/>
</dbReference>
<evidence type="ECO:0000313" key="9">
    <source>
        <dbReference type="EMBL" id="KPL75130.1"/>
    </source>
</evidence>
<evidence type="ECO:0000256" key="7">
    <source>
        <dbReference type="ARBA" id="ARBA00023136"/>
    </source>
</evidence>
<comment type="similarity">
    <text evidence="2">Belongs to the binding-protein-dependent transport system permease family. FecCD subfamily.</text>
</comment>
<evidence type="ECO:0000256" key="5">
    <source>
        <dbReference type="ARBA" id="ARBA00022692"/>
    </source>
</evidence>
<dbReference type="EMBL" id="LGCK01000001">
    <property type="protein sequence ID" value="KPL75130.1"/>
    <property type="molecule type" value="Genomic_DNA"/>
</dbReference>
<comment type="caution">
    <text evidence="9">The sequence shown here is derived from an EMBL/GenBank/DDBJ whole genome shotgun (WGS) entry which is preliminary data.</text>
</comment>
<keyword evidence="7 8" id="KW-0472">Membrane</keyword>
<dbReference type="GO" id="GO:0033214">
    <property type="term" value="P:siderophore-iron import into cell"/>
    <property type="evidence" value="ECO:0007669"/>
    <property type="project" value="TreeGrafter"/>
</dbReference>
<dbReference type="STRING" id="229920.ADM99_00485"/>
<sequence length="343" mass="36328">MGGRSYRVNQESSRIHSSRTILVLLVCLLLLAAGFSLLIGRYPSVQISSPAAIAADEMAYRLVMNLRFPRMLIAILLGMSLSAAGLVFQMIFGNPLVEPGFLGVSQGASFGAAFAIIFLGNTAALVQTSAALFAIAGLVLSYFFAHRLRYGGWVLRLVLAGIAVSALFSSGVGILKYMADPLSQLPEITFWLLGGLSSSTWGKFLSILPVVTISLVVLLLLRWRLNLLSLSDAAAFSLGASPRVERGVLLGAAVLAVASVISVSGMVTWVGLIVPHIARRLFGADSRVTLPATLLIGGLFTLLCDDLARILLPGEIPLGVITSLLGAIGFIFLLSMTGIRSQR</sequence>
<comment type="subcellular location">
    <subcellularLocation>
        <location evidence="1">Cell membrane</location>
        <topology evidence="1">Multi-pass membrane protein</topology>
    </subcellularLocation>
</comment>
<feature type="transmembrane region" description="Helical" evidence="8">
    <location>
        <begin position="199"/>
        <end position="221"/>
    </location>
</feature>
<keyword evidence="3" id="KW-0813">Transport</keyword>
<evidence type="ECO:0000313" key="10">
    <source>
        <dbReference type="Proteomes" id="UP000050430"/>
    </source>
</evidence>
<dbReference type="SUPFAM" id="SSF81345">
    <property type="entry name" value="ABC transporter involved in vitamin B12 uptake, BtuC"/>
    <property type="match status" value="1"/>
</dbReference>
<feature type="transmembrane region" description="Helical" evidence="8">
    <location>
        <begin position="157"/>
        <end position="179"/>
    </location>
</feature>
<gene>
    <name evidence="9" type="ORF">ADM99_00485</name>
</gene>
<dbReference type="InterPro" id="IPR000522">
    <property type="entry name" value="ABC_transptr_permease_BtuC"/>
</dbReference>
<evidence type="ECO:0000256" key="3">
    <source>
        <dbReference type="ARBA" id="ARBA00022448"/>
    </source>
</evidence>
<dbReference type="InterPro" id="IPR037294">
    <property type="entry name" value="ABC_BtuC-like"/>
</dbReference>
<dbReference type="GO" id="GO:0005886">
    <property type="term" value="C:plasma membrane"/>
    <property type="evidence" value="ECO:0007669"/>
    <property type="project" value="UniProtKB-SubCell"/>
</dbReference>
<feature type="transmembrane region" description="Helical" evidence="8">
    <location>
        <begin position="248"/>
        <end position="274"/>
    </location>
</feature>
<dbReference type="AlphaFoldDB" id="A0A0N8GMF2"/>
<dbReference type="Proteomes" id="UP000050430">
    <property type="component" value="Unassembled WGS sequence"/>
</dbReference>
<feature type="transmembrane region" description="Helical" evidence="8">
    <location>
        <begin position="125"/>
        <end position="145"/>
    </location>
</feature>
<feature type="transmembrane region" description="Helical" evidence="8">
    <location>
        <begin position="68"/>
        <end position="88"/>
    </location>
</feature>
<keyword evidence="4" id="KW-1003">Cell membrane</keyword>
<feature type="transmembrane region" description="Helical" evidence="8">
    <location>
        <begin position="100"/>
        <end position="119"/>
    </location>
</feature>